<name>A0A9E7G5X2_9LILI</name>
<evidence type="ECO:0000256" key="1">
    <source>
        <dbReference type="SAM" id="MobiDB-lite"/>
    </source>
</evidence>
<reference evidence="2" key="1">
    <citation type="submission" date="2022-05" db="EMBL/GenBank/DDBJ databases">
        <title>The Musa troglodytarum L. genome provides insights into the mechanism of non-climacteric behaviour and enrichment of carotenoids.</title>
        <authorList>
            <person name="Wang J."/>
        </authorList>
    </citation>
    <scope>NUCLEOTIDE SEQUENCE</scope>
    <source>
        <tissue evidence="2">Leaf</tissue>
    </source>
</reference>
<dbReference type="EMBL" id="CP097507">
    <property type="protein sequence ID" value="URE06477.1"/>
    <property type="molecule type" value="Genomic_DNA"/>
</dbReference>
<accession>A0A9E7G5X2</accession>
<gene>
    <name evidence="2" type="ORF">MUK42_33988</name>
</gene>
<dbReference type="Proteomes" id="UP001055439">
    <property type="component" value="Chromosome 5"/>
</dbReference>
<evidence type="ECO:0000313" key="2">
    <source>
        <dbReference type="EMBL" id="URE06477.1"/>
    </source>
</evidence>
<feature type="region of interest" description="Disordered" evidence="1">
    <location>
        <begin position="24"/>
        <end position="89"/>
    </location>
</feature>
<proteinExistence type="predicted"/>
<organism evidence="2 3">
    <name type="scientific">Musa troglodytarum</name>
    <name type="common">fe'i banana</name>
    <dbReference type="NCBI Taxonomy" id="320322"/>
    <lineage>
        <taxon>Eukaryota</taxon>
        <taxon>Viridiplantae</taxon>
        <taxon>Streptophyta</taxon>
        <taxon>Embryophyta</taxon>
        <taxon>Tracheophyta</taxon>
        <taxon>Spermatophyta</taxon>
        <taxon>Magnoliopsida</taxon>
        <taxon>Liliopsida</taxon>
        <taxon>Zingiberales</taxon>
        <taxon>Musaceae</taxon>
        <taxon>Musa</taxon>
    </lineage>
</organism>
<sequence>MQRAFIISPSRSTPWTKTRALVAAETSATGTSRAGGKDGEGEEKKDRIWSQMRAAMAAAERRPSSLVSSPRKPDVTLRRGRPACLNRRS</sequence>
<evidence type="ECO:0000313" key="3">
    <source>
        <dbReference type="Proteomes" id="UP001055439"/>
    </source>
</evidence>
<feature type="compositionally biased region" description="Basic and acidic residues" evidence="1">
    <location>
        <begin position="35"/>
        <end position="48"/>
    </location>
</feature>
<protein>
    <submittedName>
        <fullName evidence="2">Uncharacterized protein</fullName>
    </submittedName>
</protein>
<dbReference type="AlphaFoldDB" id="A0A9E7G5X2"/>
<keyword evidence="3" id="KW-1185">Reference proteome</keyword>